<evidence type="ECO:0000313" key="1">
    <source>
        <dbReference type="EMBL" id="RUL64483.1"/>
    </source>
</evidence>
<name>A0A3S0REU8_9GAMM</name>
<sequence>MNGLSQRIVDFIAELMPLYTFQFADGHDCALSLVDGTLLMPVDESSSDRDEGWVVVLWQGDAQRRSEVPGPLMAYQAALRCAEFHGVGRLPAEVAAHRHILITRLREICGDLLHIEMATRF</sequence>
<gene>
    <name evidence="1" type="ORF">EKH79_10665</name>
</gene>
<organism evidence="1 2">
    <name type="scientific">Dyella dinghuensis</name>
    <dbReference type="NCBI Taxonomy" id="1920169"/>
    <lineage>
        <taxon>Bacteria</taxon>
        <taxon>Pseudomonadati</taxon>
        <taxon>Pseudomonadota</taxon>
        <taxon>Gammaproteobacteria</taxon>
        <taxon>Lysobacterales</taxon>
        <taxon>Rhodanobacteraceae</taxon>
        <taxon>Dyella</taxon>
    </lineage>
</organism>
<keyword evidence="2" id="KW-1185">Reference proteome</keyword>
<dbReference type="EMBL" id="RYZR01000005">
    <property type="protein sequence ID" value="RUL64483.1"/>
    <property type="molecule type" value="Genomic_DNA"/>
</dbReference>
<protein>
    <submittedName>
        <fullName evidence="1">Uncharacterized protein</fullName>
    </submittedName>
</protein>
<dbReference type="AlphaFoldDB" id="A0A3S0REU8"/>
<dbReference type="OrthoDB" id="6024499at2"/>
<accession>A0A3S0REU8</accession>
<proteinExistence type="predicted"/>
<comment type="caution">
    <text evidence="1">The sequence shown here is derived from an EMBL/GenBank/DDBJ whole genome shotgun (WGS) entry which is preliminary data.</text>
</comment>
<dbReference type="Proteomes" id="UP000267077">
    <property type="component" value="Unassembled WGS sequence"/>
</dbReference>
<dbReference type="RefSeq" id="WP_126673763.1">
    <property type="nucleotide sequence ID" value="NZ_RYZR01000005.1"/>
</dbReference>
<reference evidence="1 2" key="1">
    <citation type="submission" date="2018-12" db="EMBL/GenBank/DDBJ databases">
        <title>Dyella dinghuensis sp. nov. DHOA06 and Dyella choica sp. nov. 4M-K27, isolated from forest soil.</title>
        <authorList>
            <person name="Qiu L.-H."/>
            <person name="Gao Z.-H."/>
        </authorList>
    </citation>
    <scope>NUCLEOTIDE SEQUENCE [LARGE SCALE GENOMIC DNA]</scope>
    <source>
        <strain evidence="1 2">DHOA06</strain>
    </source>
</reference>
<evidence type="ECO:0000313" key="2">
    <source>
        <dbReference type="Proteomes" id="UP000267077"/>
    </source>
</evidence>